<dbReference type="RefSeq" id="WP_283407614.1">
    <property type="nucleotide sequence ID" value="NZ_FXUF01000001.1"/>
</dbReference>
<dbReference type="PANTHER" id="PTHR30619:SF7">
    <property type="entry name" value="BETA-LACTAMASE DOMAIN PROTEIN"/>
    <property type="match status" value="1"/>
</dbReference>
<dbReference type="EMBL" id="FXUF01000001">
    <property type="protein sequence ID" value="SMP39652.1"/>
    <property type="molecule type" value="Genomic_DNA"/>
</dbReference>
<evidence type="ECO:0000256" key="1">
    <source>
        <dbReference type="SAM" id="Phobius"/>
    </source>
</evidence>
<dbReference type="InterPro" id="IPR052159">
    <property type="entry name" value="Competence_DNA_uptake"/>
</dbReference>
<accession>A0AA45WSW3</accession>
<dbReference type="SMART" id="SM00849">
    <property type="entry name" value="Lactamase_B"/>
    <property type="match status" value="1"/>
</dbReference>
<proteinExistence type="predicted"/>
<dbReference type="PANTHER" id="PTHR30619">
    <property type="entry name" value="DNA INTERNALIZATION/COMPETENCE PROTEIN COMEC/REC2"/>
    <property type="match status" value="1"/>
</dbReference>
<comment type="caution">
    <text evidence="3">The sequence shown here is derived from an EMBL/GenBank/DDBJ whole genome shotgun (WGS) entry which is preliminary data.</text>
</comment>
<evidence type="ECO:0000259" key="2">
    <source>
        <dbReference type="SMART" id="SM00849"/>
    </source>
</evidence>
<dbReference type="InterPro" id="IPR035681">
    <property type="entry name" value="ComA-like_MBL"/>
</dbReference>
<feature type="domain" description="Metallo-beta-lactamase" evidence="2">
    <location>
        <begin position="46"/>
        <end position="243"/>
    </location>
</feature>
<feature type="transmembrane region" description="Helical" evidence="1">
    <location>
        <begin position="7"/>
        <end position="28"/>
    </location>
</feature>
<sequence>MSKFSRFKFIVPFFLIGILFIGISGRYLSTNPFKNHLSVHLIDVGQGDSLFIRTPSGTGLLIDAGDASGGDLVAAYLKRQGIRKIPLVVATHPHADHIGGMETVLTQFDVDTVYLPPVVHTSRTFESLLNTVESEGQQLVAVTEPTIILDEENVVVRILTTGHDFGDHLNNWSLWVHVTHGQQSFLFTGDAEQEAELLAVETFPAEWLRSTVLKAGHHGSNTSSTQALLEMVSPEVVLISCGRNNAYGHPHKDVISRLEALDVWIYRTDLQGHVTLYSDGTTLRSYQAPANALRDLPATKPATQ</sequence>
<organism evidence="3 4">
    <name type="scientific">Anoxynatronum buryatiense</name>
    <dbReference type="NCBI Taxonomy" id="489973"/>
    <lineage>
        <taxon>Bacteria</taxon>
        <taxon>Bacillati</taxon>
        <taxon>Bacillota</taxon>
        <taxon>Clostridia</taxon>
        <taxon>Eubacteriales</taxon>
        <taxon>Clostridiaceae</taxon>
        <taxon>Anoxynatronum</taxon>
    </lineage>
</organism>
<keyword evidence="1" id="KW-1133">Transmembrane helix</keyword>
<dbReference type="InterPro" id="IPR001279">
    <property type="entry name" value="Metallo-B-lactamas"/>
</dbReference>
<gene>
    <name evidence="3" type="ORF">SAMN06296020_101255</name>
</gene>
<name>A0AA45WSW3_9CLOT</name>
<dbReference type="Proteomes" id="UP001158066">
    <property type="component" value="Unassembled WGS sequence"/>
</dbReference>
<reference evidence="3" key="1">
    <citation type="submission" date="2017-05" db="EMBL/GenBank/DDBJ databases">
        <authorList>
            <person name="Varghese N."/>
            <person name="Submissions S."/>
        </authorList>
    </citation>
    <scope>NUCLEOTIDE SEQUENCE</scope>
    <source>
        <strain evidence="3">Su22</strain>
    </source>
</reference>
<dbReference type="Pfam" id="PF00753">
    <property type="entry name" value="Lactamase_B"/>
    <property type="match status" value="1"/>
</dbReference>
<dbReference type="InterPro" id="IPR036866">
    <property type="entry name" value="RibonucZ/Hydroxyglut_hydro"/>
</dbReference>
<dbReference type="Gene3D" id="3.60.15.10">
    <property type="entry name" value="Ribonuclease Z/Hydroxyacylglutathione hydrolase-like"/>
    <property type="match status" value="1"/>
</dbReference>
<evidence type="ECO:0000313" key="3">
    <source>
        <dbReference type="EMBL" id="SMP39652.1"/>
    </source>
</evidence>
<dbReference type="SUPFAM" id="SSF56281">
    <property type="entry name" value="Metallo-hydrolase/oxidoreductase"/>
    <property type="match status" value="1"/>
</dbReference>
<keyword evidence="1" id="KW-0812">Transmembrane</keyword>
<keyword evidence="4" id="KW-1185">Reference proteome</keyword>
<keyword evidence="1" id="KW-0472">Membrane</keyword>
<evidence type="ECO:0000313" key="4">
    <source>
        <dbReference type="Proteomes" id="UP001158066"/>
    </source>
</evidence>
<dbReference type="CDD" id="cd07731">
    <property type="entry name" value="ComA-like_MBL-fold"/>
    <property type="match status" value="1"/>
</dbReference>
<dbReference type="AlphaFoldDB" id="A0AA45WSW3"/>
<protein>
    <submittedName>
        <fullName evidence="3">Competence protein ComEC</fullName>
    </submittedName>
</protein>